<sequence length="255" mass="26789">MSKIIACYKWVADEADIRINPDQSVDITKAKGKISDYDKNAIEAAVEAAGKLGGQAVTLTFGNAGAKPSIKDALSRGPEEAYWVKAAEADQADGAVTARALAAAIQKIGDSSLVICAEGASDTYARQIAPRIGAILNLPVISSVIIMTFEGNSLVATRKLEDSLETVKVELPAVVAVLPEANNPPLPGLKAVMAAGKKPLTEYSAADLGIDFKPRNQVVAVKGYVMNRKNIIFDAGDSVSRVKELAAALRKEGVL</sequence>
<dbReference type="STRING" id="690567.2076"/>
<evidence type="ECO:0000313" key="3">
    <source>
        <dbReference type="EMBL" id="CFX86852.1"/>
    </source>
</evidence>
<dbReference type="SMART" id="SM00893">
    <property type="entry name" value="ETF"/>
    <property type="match status" value="1"/>
</dbReference>
<dbReference type="EMBL" id="CGIH01000032">
    <property type="protein sequence ID" value="CFX86852.1"/>
    <property type="molecule type" value="Genomic_DNA"/>
</dbReference>
<proteinExistence type="predicted"/>
<dbReference type="OrthoDB" id="9804960at2"/>
<evidence type="ECO:0000259" key="2">
    <source>
        <dbReference type="SMART" id="SM00893"/>
    </source>
</evidence>
<dbReference type="InterPro" id="IPR014730">
    <property type="entry name" value="ETF_a/b_N"/>
</dbReference>
<dbReference type="InterPro" id="IPR012255">
    <property type="entry name" value="ETF_b"/>
</dbReference>
<dbReference type="PANTHER" id="PTHR21294">
    <property type="entry name" value="ELECTRON TRANSFER FLAVOPROTEIN BETA-SUBUNIT"/>
    <property type="match status" value="1"/>
</dbReference>
<accession>A0A0E4GCQ0</accession>
<dbReference type="InterPro" id="IPR014729">
    <property type="entry name" value="Rossmann-like_a/b/a_fold"/>
</dbReference>
<organism evidence="3 4">
    <name type="scientific">Syntrophomonas zehnderi OL-4</name>
    <dbReference type="NCBI Taxonomy" id="690567"/>
    <lineage>
        <taxon>Bacteria</taxon>
        <taxon>Bacillati</taxon>
        <taxon>Bacillota</taxon>
        <taxon>Clostridia</taxon>
        <taxon>Eubacteriales</taxon>
        <taxon>Syntrophomonadaceae</taxon>
        <taxon>Syntrophomonas</taxon>
    </lineage>
</organism>
<dbReference type="Gene3D" id="3.40.50.620">
    <property type="entry name" value="HUPs"/>
    <property type="match status" value="1"/>
</dbReference>
<dbReference type="GO" id="GO:0009055">
    <property type="term" value="F:electron transfer activity"/>
    <property type="evidence" value="ECO:0007669"/>
    <property type="project" value="InterPro"/>
</dbReference>
<dbReference type="PIRSF" id="PIRSF000090">
    <property type="entry name" value="Beta-ETF"/>
    <property type="match status" value="1"/>
</dbReference>
<evidence type="ECO:0000256" key="1">
    <source>
        <dbReference type="ARBA" id="ARBA00042002"/>
    </source>
</evidence>
<protein>
    <recommendedName>
        <fullName evidence="1">Electron transfer flavoprotein small subunit</fullName>
    </recommendedName>
</protein>
<dbReference type="RefSeq" id="WP_046498530.1">
    <property type="nucleotide sequence ID" value="NZ_CGIH01000032.1"/>
</dbReference>
<reference evidence="3 4" key="1">
    <citation type="submission" date="2015-03" db="EMBL/GenBank/DDBJ databases">
        <authorList>
            <person name="Murphy D."/>
        </authorList>
    </citation>
    <scope>NUCLEOTIDE SEQUENCE [LARGE SCALE GENOMIC DNA]</scope>
    <source>
        <strain evidence="3 4">OL-4</strain>
    </source>
</reference>
<evidence type="ECO:0000313" key="4">
    <source>
        <dbReference type="Proteomes" id="UP000045545"/>
    </source>
</evidence>
<feature type="domain" description="Electron transfer flavoprotein alpha/beta-subunit N-terminal" evidence="2">
    <location>
        <begin position="22"/>
        <end position="212"/>
    </location>
</feature>
<keyword evidence="4" id="KW-1185">Reference proteome</keyword>
<dbReference type="PANTHER" id="PTHR21294:SF17">
    <property type="entry name" value="PROTEIN FIXA"/>
    <property type="match status" value="1"/>
</dbReference>
<dbReference type="SUPFAM" id="SSF52402">
    <property type="entry name" value="Adenine nucleotide alpha hydrolases-like"/>
    <property type="match status" value="1"/>
</dbReference>
<dbReference type="AlphaFoldDB" id="A0A0E4GCQ0"/>
<gene>
    <name evidence="3" type="ORF">2076</name>
</gene>
<dbReference type="Proteomes" id="UP000045545">
    <property type="component" value="Unassembled WGS sequence"/>
</dbReference>
<name>A0A0E4GCQ0_9FIRM</name>
<dbReference type="Pfam" id="PF01012">
    <property type="entry name" value="ETF"/>
    <property type="match status" value="1"/>
</dbReference>